<evidence type="ECO:0000313" key="3">
    <source>
        <dbReference type="Proteomes" id="UP001589793"/>
    </source>
</evidence>
<dbReference type="RefSeq" id="WP_376980218.1">
    <property type="nucleotide sequence ID" value="NZ_JBHLSV010000010.1"/>
</dbReference>
<evidence type="ECO:0000256" key="1">
    <source>
        <dbReference type="ARBA" id="ARBA00009114"/>
    </source>
</evidence>
<reference evidence="2 3" key="1">
    <citation type="submission" date="2024-09" db="EMBL/GenBank/DDBJ databases">
        <authorList>
            <person name="Sun Q."/>
            <person name="Mori K."/>
        </authorList>
    </citation>
    <scope>NUCLEOTIDE SEQUENCE [LARGE SCALE GENOMIC DNA]</scope>
    <source>
        <strain evidence="2 3">CICC 10874</strain>
    </source>
</reference>
<dbReference type="Pfam" id="PF03136">
    <property type="entry name" value="Pup_ligase"/>
    <property type="match status" value="1"/>
</dbReference>
<keyword evidence="2" id="KW-0378">Hydrolase</keyword>
<dbReference type="PANTHER" id="PTHR42307:SF2">
    <property type="entry name" value="PUP DEAMIDASE_DEPUPYLASE"/>
    <property type="match status" value="1"/>
</dbReference>
<dbReference type="NCBIfam" id="TIGR03688">
    <property type="entry name" value="depupylase_Dop"/>
    <property type="match status" value="1"/>
</dbReference>
<comment type="caution">
    <text evidence="2">The sequence shown here is derived from an EMBL/GenBank/DDBJ whole genome shotgun (WGS) entry which is preliminary data.</text>
</comment>
<gene>
    <name evidence="2" type="primary">dop</name>
    <name evidence="2" type="ORF">ACFFF6_09975</name>
</gene>
<dbReference type="EC" id="3.5.1.119" evidence="2"/>
<accession>A0ABV6RBB1</accession>
<evidence type="ECO:0000313" key="2">
    <source>
        <dbReference type="EMBL" id="MFC0674279.1"/>
    </source>
</evidence>
<proteinExistence type="inferred from homology"/>
<organism evidence="2 3">
    <name type="scientific">Brachybacterium hainanense</name>
    <dbReference type="NCBI Taxonomy" id="1541174"/>
    <lineage>
        <taxon>Bacteria</taxon>
        <taxon>Bacillati</taxon>
        <taxon>Actinomycetota</taxon>
        <taxon>Actinomycetes</taxon>
        <taxon>Micrococcales</taxon>
        <taxon>Dermabacteraceae</taxon>
        <taxon>Brachybacterium</taxon>
    </lineage>
</organism>
<name>A0ABV6RBB1_9MICO</name>
<sequence length="567" mass="61348">MTEAPDPRAPGAARITTRRPMGIETELGVAHAEHAARGDVGAGSAIMLSHLVVGAYALLAPEEGPRGRRVRWDYGDESPLRDARGFEIQRAAAHPTQLTDQVRDAHVPSIDLDVPLAAAEVAPGGDDAEVLDWALRRSLGNAVLRNGARWYVDHAHPEYSSAEVMTAREGVLVDRAGEVIAQRTMEILAAAEGVPEVALYKNNTDGKGASYGTHENYLLDRSVPFEHVVRALIPFFASRAILVGAGRVGIGTRGQEDGFQISSRADFFEAEVGLETTLNRPIVNTRDEPHADASRFRRLHVIIGDANLLETPTYLKLGMTSLVLAALELEHAQERQILPRIPLADPVGAVHAISHDLDLRVALPLVDGGSITALEIQRAYHRAVGAVLDVADPESRDVHAQWGELLDLLEHDPAAAADRIEWVAKLQLLEGFRARHGLGWGDPKLRMIDLQFSDLRPARSLYAKLRGSGRVRTLVTEQEAREAAVTPPESTRAHLRGRLIREHPGHVTSAGWDVITLAGEAGAGLTLRCADPRIGSRAWLAEHGIDPADEVEAVLAALRELAASTSS</sequence>
<dbReference type="Proteomes" id="UP001589793">
    <property type="component" value="Unassembled WGS sequence"/>
</dbReference>
<dbReference type="InterPro" id="IPR004347">
    <property type="entry name" value="Pup_ligase/deamidase"/>
</dbReference>
<dbReference type="GO" id="GO:0016787">
    <property type="term" value="F:hydrolase activity"/>
    <property type="evidence" value="ECO:0007669"/>
    <property type="project" value="UniProtKB-KW"/>
</dbReference>
<protein>
    <submittedName>
        <fullName evidence="2">Depupylase/deamidase Dop</fullName>
        <ecNumber evidence="2">3.5.1.119</ecNumber>
    </submittedName>
</protein>
<keyword evidence="3" id="KW-1185">Reference proteome</keyword>
<dbReference type="EMBL" id="JBHLSV010000010">
    <property type="protein sequence ID" value="MFC0674279.1"/>
    <property type="molecule type" value="Genomic_DNA"/>
</dbReference>
<dbReference type="PANTHER" id="PTHR42307">
    <property type="entry name" value="PUP DEAMIDASE/DEPUPYLASE"/>
    <property type="match status" value="1"/>
</dbReference>
<dbReference type="InterPro" id="IPR022366">
    <property type="entry name" value="Pup_deamidase"/>
</dbReference>
<comment type="similarity">
    <text evidence="1">Belongs to the Pup ligase/Pup deamidase family. Pup deamidase subfamily.</text>
</comment>